<feature type="compositionally biased region" description="Basic and acidic residues" evidence="5">
    <location>
        <begin position="361"/>
        <end position="370"/>
    </location>
</feature>
<feature type="compositionally biased region" description="Low complexity" evidence="5">
    <location>
        <begin position="70"/>
        <end position="81"/>
    </location>
</feature>
<feature type="compositionally biased region" description="Polar residues" evidence="5">
    <location>
        <begin position="870"/>
        <end position="884"/>
    </location>
</feature>
<keyword evidence="4 6" id="KW-0472">Membrane</keyword>
<feature type="region of interest" description="Disordered" evidence="5">
    <location>
        <begin position="849"/>
        <end position="925"/>
    </location>
</feature>
<dbReference type="EMBL" id="JAVFKD010000014">
    <property type="protein sequence ID" value="KAK5990086.1"/>
    <property type="molecule type" value="Genomic_DNA"/>
</dbReference>
<feature type="domain" description="TM7S3/TM198-like" evidence="8">
    <location>
        <begin position="124"/>
        <end position="327"/>
    </location>
</feature>
<evidence type="ECO:0000256" key="2">
    <source>
        <dbReference type="ARBA" id="ARBA00022692"/>
    </source>
</evidence>
<evidence type="ECO:0000256" key="1">
    <source>
        <dbReference type="ARBA" id="ARBA00004141"/>
    </source>
</evidence>
<feature type="signal peptide" evidence="7">
    <location>
        <begin position="1"/>
        <end position="23"/>
    </location>
</feature>
<dbReference type="PANTHER" id="PTHR39469">
    <property type="entry name" value="CHROMOSOME 1, WHOLE GENOME SHOTGUN SEQUENCE"/>
    <property type="match status" value="1"/>
</dbReference>
<feature type="compositionally biased region" description="Polar residues" evidence="5">
    <location>
        <begin position="1058"/>
        <end position="1091"/>
    </location>
</feature>
<dbReference type="InterPro" id="IPR025256">
    <property type="entry name" value="TM7S3/TM198-like_dom"/>
</dbReference>
<accession>A0ABR0SD58</accession>
<comment type="subcellular location">
    <subcellularLocation>
        <location evidence="1">Membrane</location>
        <topology evidence="1">Multi-pass membrane protein</topology>
    </subcellularLocation>
</comment>
<dbReference type="PANTHER" id="PTHR39469:SF1">
    <property type="entry name" value="DUF4203 DOMAIN-CONTAINING PROTEIN"/>
    <property type="match status" value="1"/>
</dbReference>
<proteinExistence type="predicted"/>
<keyword evidence="2 6" id="KW-0812">Transmembrane</keyword>
<name>A0ABR0SD58_9HYPO</name>
<evidence type="ECO:0000259" key="8">
    <source>
        <dbReference type="Pfam" id="PF13886"/>
    </source>
</evidence>
<feature type="region of interest" description="Disordered" evidence="5">
    <location>
        <begin position="466"/>
        <end position="800"/>
    </location>
</feature>
<reference evidence="9 10" key="1">
    <citation type="submission" date="2024-01" db="EMBL/GenBank/DDBJ databases">
        <title>Complete genome of Cladobotryum mycophilum ATHUM6906.</title>
        <authorList>
            <person name="Christinaki A.C."/>
            <person name="Myridakis A.I."/>
            <person name="Kouvelis V.N."/>
        </authorList>
    </citation>
    <scope>NUCLEOTIDE SEQUENCE [LARGE SCALE GENOMIC DNA]</scope>
    <source>
        <strain evidence="9 10">ATHUM6906</strain>
    </source>
</reference>
<feature type="transmembrane region" description="Helical" evidence="6">
    <location>
        <begin position="254"/>
        <end position="272"/>
    </location>
</feature>
<feature type="compositionally biased region" description="Basic and acidic residues" evidence="5">
    <location>
        <begin position="761"/>
        <end position="771"/>
    </location>
</feature>
<feature type="chain" id="PRO_5045243188" description="TM7S3/TM198-like domain-containing protein" evidence="7">
    <location>
        <begin position="24"/>
        <end position="1203"/>
    </location>
</feature>
<feature type="region of interest" description="Disordered" evidence="5">
    <location>
        <begin position="343"/>
        <end position="370"/>
    </location>
</feature>
<dbReference type="Pfam" id="PF13886">
    <property type="entry name" value="TM7S3_TM198"/>
    <property type="match status" value="1"/>
</dbReference>
<feature type="transmembrane region" description="Helical" evidence="6">
    <location>
        <begin position="146"/>
        <end position="166"/>
    </location>
</feature>
<keyword evidence="10" id="KW-1185">Reference proteome</keyword>
<feature type="transmembrane region" description="Helical" evidence="6">
    <location>
        <begin position="228"/>
        <end position="247"/>
    </location>
</feature>
<feature type="compositionally biased region" description="Basic residues" evidence="5">
    <location>
        <begin position="545"/>
        <end position="556"/>
    </location>
</feature>
<feature type="compositionally biased region" description="Basic and acidic residues" evidence="5">
    <location>
        <begin position="712"/>
        <end position="734"/>
    </location>
</feature>
<feature type="transmembrane region" description="Helical" evidence="6">
    <location>
        <begin position="120"/>
        <end position="139"/>
    </location>
</feature>
<protein>
    <recommendedName>
        <fullName evidence="8">TM7S3/TM198-like domain-containing protein</fullName>
    </recommendedName>
</protein>
<feature type="region of interest" description="Disordered" evidence="5">
    <location>
        <begin position="37"/>
        <end position="81"/>
    </location>
</feature>
<dbReference type="Proteomes" id="UP001338125">
    <property type="component" value="Unassembled WGS sequence"/>
</dbReference>
<feature type="compositionally biased region" description="Basic and acidic residues" evidence="5">
    <location>
        <begin position="655"/>
        <end position="703"/>
    </location>
</feature>
<feature type="transmembrane region" description="Helical" evidence="6">
    <location>
        <begin position="178"/>
        <end position="196"/>
    </location>
</feature>
<feature type="compositionally biased region" description="Basic and acidic residues" evidence="5">
    <location>
        <begin position="466"/>
        <end position="478"/>
    </location>
</feature>
<evidence type="ECO:0000256" key="3">
    <source>
        <dbReference type="ARBA" id="ARBA00022989"/>
    </source>
</evidence>
<organism evidence="9 10">
    <name type="scientific">Cladobotryum mycophilum</name>
    <dbReference type="NCBI Taxonomy" id="491253"/>
    <lineage>
        <taxon>Eukaryota</taxon>
        <taxon>Fungi</taxon>
        <taxon>Dikarya</taxon>
        <taxon>Ascomycota</taxon>
        <taxon>Pezizomycotina</taxon>
        <taxon>Sordariomycetes</taxon>
        <taxon>Hypocreomycetidae</taxon>
        <taxon>Hypocreales</taxon>
        <taxon>Hypocreaceae</taxon>
        <taxon>Cladobotryum</taxon>
    </lineage>
</organism>
<gene>
    <name evidence="9" type="ORF">PT974_08350</name>
</gene>
<evidence type="ECO:0000256" key="5">
    <source>
        <dbReference type="SAM" id="MobiDB-lite"/>
    </source>
</evidence>
<sequence length="1203" mass="130871">MFSKTTRIWALLCLFLALQLAAAQSFHAVRLRDDNSIAATPSPTSVPEPVPTPTGKADGNNGDGKNDKQTGTNTKPPVTTTFTTSAIPTTTVYQTTINNGTYSTIPEGELPLKPRITPGWGVAGIVMIMTGLVYTLVGIKNRWIHSFFSTAYITSLGVAVLIVYVMNVPVSDAVQGGYVVAIILAGCALGVGSMFFKELTEGLGCALGGFCIGMWLLCLVPGGLLTAAAAKAIFIAAFTLVGFAFYFSQWTRDWAMIVLIAFGGATVVVLGLDCYSRSGLKEFWAYVWNLNDQLFPLGANTYPVTKGIRVETALVIIICLVGIISQIKLWRIVRDQREKKAAERAEGQRDLEAEEANVGRQIEEQTARERAEWERVYGDGTIASATASRFSDVGDIHSEKRLRSSHCPSTYAHSRADGIEMADMSDSNNSRVGVDGLMSAEAAKEGKITVRVASDDVGEDGEEILDEKAAESKAEGKRVSRNSTRNSKRTSRTDSKRGSRQQTVSPPPEVVPLPFTVPEDEEDTKSQGDRSSVATFADEDIVPPSRHRHSLVKRLSRNSVEMLRSFSQRSKQPDTHDRQLASGESSEELVEGNPFVIEDDRSSLAATVDDESVSGADRNSIVSVDKRKSIEITAELGKAEKKASHKSKNSTNAAVKEKETAPTQKEKSNTDKEKNTDTEKEKTTKSLKEKKSKSVLEKVKAFESVDTTKTAEVSKKTEEVEAEAKEAVDDKKTTAADASAPTEEESTPKDTEEAAAVATEKTPEEPAKEPAQEETPEPEQKRKSKAGPVTLTKDQLPKSLSKVALSYRTNEWAKHLSLADAPEPDEIHVEPMVESTKVTKEVARSVDVEDLQKTADEGALPPAAIKRSDSQLSHLSTARSTSRLNGKKDIPANLVLTGHASMDNNNTPTRSPISPQVSLNPVRSSSQILRRTSAGFEPIAEEHDAPAFSPAIPEENEEPTSGTMSPMTHQSETLPRPPVPGVVSYASPQTLLGQRETLLRNKSQGNLVSTSPEPTHAEAFGAGGSDAGSLFNYPMYAAAFSSDPDDVPLSARKEMMRQSSMMSLTPQQQSALQRSNSGVDASAESTQFNSHQPKRMSSVPTTAAREARLANFRQSVAQDLRTATPGIPSANQTPYASTSNLLNGVEVQRNHLINQKEAEAQRREMQRREKEWQDAMFDSRMRSGDLIDAHREVMRRMQNAAKE</sequence>
<feature type="compositionally biased region" description="Polar residues" evidence="5">
    <location>
        <begin position="959"/>
        <end position="973"/>
    </location>
</feature>
<evidence type="ECO:0000313" key="9">
    <source>
        <dbReference type="EMBL" id="KAK5990086.1"/>
    </source>
</evidence>
<evidence type="ECO:0000256" key="4">
    <source>
        <dbReference type="ARBA" id="ARBA00023136"/>
    </source>
</evidence>
<feature type="compositionally biased region" description="Polar residues" evidence="5">
    <location>
        <begin position="902"/>
        <end position="925"/>
    </location>
</feature>
<keyword evidence="3 6" id="KW-1133">Transmembrane helix</keyword>
<evidence type="ECO:0000256" key="7">
    <source>
        <dbReference type="SAM" id="SignalP"/>
    </source>
</evidence>
<comment type="caution">
    <text evidence="9">The sequence shown here is derived from an EMBL/GenBank/DDBJ whole genome shotgun (WGS) entry which is preliminary data.</text>
</comment>
<feature type="region of interest" description="Disordered" evidence="5">
    <location>
        <begin position="948"/>
        <end position="977"/>
    </location>
</feature>
<evidence type="ECO:0000313" key="10">
    <source>
        <dbReference type="Proteomes" id="UP001338125"/>
    </source>
</evidence>
<feature type="region of interest" description="Disordered" evidence="5">
    <location>
        <begin position="1058"/>
        <end position="1098"/>
    </location>
</feature>
<keyword evidence="7" id="KW-0732">Signal</keyword>
<evidence type="ECO:0000256" key="6">
    <source>
        <dbReference type="SAM" id="Phobius"/>
    </source>
</evidence>
<feature type="transmembrane region" description="Helical" evidence="6">
    <location>
        <begin position="203"/>
        <end position="222"/>
    </location>
</feature>